<proteinExistence type="predicted"/>
<evidence type="ECO:0000313" key="3">
    <source>
        <dbReference type="Proteomes" id="UP000624325"/>
    </source>
</evidence>
<organism evidence="2 3">
    <name type="scientific">Asanoa iriomotensis</name>
    <dbReference type="NCBI Taxonomy" id="234613"/>
    <lineage>
        <taxon>Bacteria</taxon>
        <taxon>Bacillati</taxon>
        <taxon>Actinomycetota</taxon>
        <taxon>Actinomycetes</taxon>
        <taxon>Micromonosporales</taxon>
        <taxon>Micromonosporaceae</taxon>
        <taxon>Asanoa</taxon>
    </lineage>
</organism>
<protein>
    <recommendedName>
        <fullName evidence="4">DUF2784 domain-containing protein</fullName>
    </recommendedName>
</protein>
<feature type="transmembrane region" description="Helical" evidence="1">
    <location>
        <begin position="93"/>
        <end position="113"/>
    </location>
</feature>
<comment type="caution">
    <text evidence="2">The sequence shown here is derived from an EMBL/GenBank/DDBJ whole genome shotgun (WGS) entry which is preliminary data.</text>
</comment>
<dbReference type="InterPro" id="IPR021218">
    <property type="entry name" value="DUF2784"/>
</dbReference>
<dbReference type="EMBL" id="BONC01000056">
    <property type="protein sequence ID" value="GIF59922.1"/>
    <property type="molecule type" value="Genomic_DNA"/>
</dbReference>
<dbReference type="Pfam" id="PF10861">
    <property type="entry name" value="DUF2784"/>
    <property type="match status" value="1"/>
</dbReference>
<name>A0ABQ4CAY2_9ACTN</name>
<sequence>MGWKELATAFLVLHFAFMAYVLLGGFLAWKWPKALWFHLPAIGWGIALIAFGLNCPLTYAENWARTNAGEAKTRGFIDTYIEGVLYPERYVHVAQAVLALIVLVSYVGIFVLWRRRRAKAGAVELHGEQIRS</sequence>
<reference evidence="2 3" key="1">
    <citation type="submission" date="2021-01" db="EMBL/GenBank/DDBJ databases">
        <title>Whole genome shotgun sequence of Asanoa iriomotensis NBRC 100142.</title>
        <authorList>
            <person name="Komaki H."/>
            <person name="Tamura T."/>
        </authorList>
    </citation>
    <scope>NUCLEOTIDE SEQUENCE [LARGE SCALE GENOMIC DNA]</scope>
    <source>
        <strain evidence="2 3">NBRC 100142</strain>
    </source>
</reference>
<feature type="transmembrane region" description="Helical" evidence="1">
    <location>
        <begin position="6"/>
        <end position="28"/>
    </location>
</feature>
<accession>A0ABQ4CAY2</accession>
<dbReference type="Proteomes" id="UP000624325">
    <property type="component" value="Unassembled WGS sequence"/>
</dbReference>
<keyword evidence="1" id="KW-1133">Transmembrane helix</keyword>
<keyword evidence="1" id="KW-0812">Transmembrane</keyword>
<gene>
    <name evidence="2" type="ORF">Air01nite_60170</name>
</gene>
<keyword evidence="3" id="KW-1185">Reference proteome</keyword>
<evidence type="ECO:0000256" key="1">
    <source>
        <dbReference type="SAM" id="Phobius"/>
    </source>
</evidence>
<keyword evidence="1" id="KW-0472">Membrane</keyword>
<evidence type="ECO:0008006" key="4">
    <source>
        <dbReference type="Google" id="ProtNLM"/>
    </source>
</evidence>
<evidence type="ECO:0000313" key="2">
    <source>
        <dbReference type="EMBL" id="GIF59922.1"/>
    </source>
</evidence>
<feature type="transmembrane region" description="Helical" evidence="1">
    <location>
        <begin position="35"/>
        <end position="53"/>
    </location>
</feature>
<dbReference type="RefSeq" id="WP_203706742.1">
    <property type="nucleotide sequence ID" value="NZ_BAAALU010000005.1"/>
</dbReference>